<reference evidence="2 3" key="1">
    <citation type="submission" date="2016-07" db="EMBL/GenBank/DDBJ databases">
        <title>Multiple horizontal gene transfer events from other fungi enriched the ability of initially mycotrophic Trichoderma (Ascomycota) to feed on dead plant biomass.</title>
        <authorList>
            <consortium name="DOE Joint Genome Institute"/>
            <person name="Aerts A."/>
            <person name="Atanasova L."/>
            <person name="Chenthamara K."/>
            <person name="Zhang J."/>
            <person name="Grujic M."/>
            <person name="Henrissat B."/>
            <person name="Kuo A."/>
            <person name="Salamov A."/>
            <person name="Lipzen A."/>
            <person name="Labutti K."/>
            <person name="Barry K."/>
            <person name="Miao Y."/>
            <person name="Rahimi M.J."/>
            <person name="Shen Q."/>
            <person name="Grigoriev I.V."/>
            <person name="Kubicek C.P."/>
            <person name="Druzhinina I.S."/>
        </authorList>
    </citation>
    <scope>NUCLEOTIDE SEQUENCE [LARGE SCALE GENOMIC DNA]</scope>
    <source>
        <strain evidence="2 3">ATCC 18648</strain>
    </source>
</reference>
<proteinExistence type="predicted"/>
<organism evidence="2 3">
    <name type="scientific">Trichoderma longibrachiatum ATCC 18648</name>
    <dbReference type="NCBI Taxonomy" id="983965"/>
    <lineage>
        <taxon>Eukaryota</taxon>
        <taxon>Fungi</taxon>
        <taxon>Dikarya</taxon>
        <taxon>Ascomycota</taxon>
        <taxon>Pezizomycotina</taxon>
        <taxon>Sordariomycetes</taxon>
        <taxon>Hypocreomycetidae</taxon>
        <taxon>Hypocreales</taxon>
        <taxon>Hypocreaceae</taxon>
        <taxon>Trichoderma</taxon>
    </lineage>
</organism>
<keyword evidence="3" id="KW-1185">Reference proteome</keyword>
<name>A0A2T4BWF7_TRILO</name>
<dbReference type="Proteomes" id="UP000240760">
    <property type="component" value="Unassembled WGS sequence"/>
</dbReference>
<dbReference type="AlphaFoldDB" id="A0A2T4BWF7"/>
<evidence type="ECO:0000256" key="1">
    <source>
        <dbReference type="SAM" id="MobiDB-lite"/>
    </source>
</evidence>
<evidence type="ECO:0000313" key="3">
    <source>
        <dbReference type="Proteomes" id="UP000240760"/>
    </source>
</evidence>
<gene>
    <name evidence="2" type="ORF">M440DRAFT_135870</name>
</gene>
<dbReference type="EMBL" id="KZ679138">
    <property type="protein sequence ID" value="PTB73625.1"/>
    <property type="molecule type" value="Genomic_DNA"/>
</dbReference>
<sequence>MLWGIEQSQFASALAATLLTGPKGIRLPTVTAAMRRGRRKQLGPISGDWLFGNYLGMRSRFDAIILSSAAPWLMVESPVVSLRFGRDTCMLPGQALESPVLVPFAQAFGQLPDKRTPLMGPADLPWQSTKPLVSIKRPDGNKRHLPPLWSSELSRPRT</sequence>
<protein>
    <submittedName>
        <fullName evidence="2">Uncharacterized protein</fullName>
    </submittedName>
</protein>
<evidence type="ECO:0000313" key="2">
    <source>
        <dbReference type="EMBL" id="PTB73625.1"/>
    </source>
</evidence>
<feature type="region of interest" description="Disordered" evidence="1">
    <location>
        <begin position="131"/>
        <end position="158"/>
    </location>
</feature>
<accession>A0A2T4BWF7</accession>